<accession>A0AAW0B5F0</accession>
<protein>
    <recommendedName>
        <fullName evidence="3">Helicase ATP-binding domain-containing protein</fullName>
    </recommendedName>
</protein>
<dbReference type="EMBL" id="JAWWNJ010000039">
    <property type="protein sequence ID" value="KAK7021267.1"/>
    <property type="molecule type" value="Genomic_DNA"/>
</dbReference>
<sequence>MSEAPFTVPDSYAANLDDPINAAHALRLAVAAFLDDAILPLDSLYINLEPCELVLARHPDLLVALKDGCATGDFSKLRIHTALRRQRDAAEFAERVATILPAITAFIEEGGLDMWVPDPEDGGEDEDHTHIAALAVPSVYGRPSVLLRGLGRFATDDLLAQRVDNIFSKGKHTFLVNTSGSGKTRLTFEGLCQHWGFYMVGAIDANSIGSSDLPDVLGSYIKWNREGFSIVAYSREETAKNLRITQGCLRKLLLGRLVVFSIFAEHIHVIGIKPEHKKLWLLLQALTESLKCGLVDIFSELVGLADAMADDYIKDYNTFLLNKLRRLFGDDFHLFVVIDEAQVISESYSVAYRSADGTYYPILREIVDALNDEFSQHEVSFVISGTRIPSSDFQQSRHVDRHRWCSDTGAFSDEDIHRRYVSTYLPPAYAKTAAGQAFLRRVWEWCRGRHRITDSLMATILRNEFKSPHTLLNEYVRMAIGYCPKIVIDPEFADEEEPASNEFIMISSVDCDLLDSPSNSHLVSAIRDSLFHHCVVAGPPPPLDNNNDLIALVSTGFGRFSDRNRSQIMLDEPLLLIPAANWLYKRPVNKFLGEREDSLLEILQQSLTSSRVYPACLVIYLSRVFAANPRVNEVFTFPGSKPKWANKRAEIVSLGSVEPGYASVDLTSEVLAAAPLSLEDTVSWLTNDTLGLPPFCLGQSHDSPDIIFGLRLEDGTLKRVLVHTSVTTSNLRGDSLRKVINDFSDENLFKDEDPIVHDRAIAALHAIAQTTTGPRKSPVLRVFASFPGTLRLGDVTHAPNLAQLNNAKFSKIIQTIPASLIFEKIVKSFTLQLGKRKRSTEKPSASRKRMKHS</sequence>
<organism evidence="1 2">
    <name type="scientific">Favolaschia claudopus</name>
    <dbReference type="NCBI Taxonomy" id="2862362"/>
    <lineage>
        <taxon>Eukaryota</taxon>
        <taxon>Fungi</taxon>
        <taxon>Dikarya</taxon>
        <taxon>Basidiomycota</taxon>
        <taxon>Agaricomycotina</taxon>
        <taxon>Agaricomycetes</taxon>
        <taxon>Agaricomycetidae</taxon>
        <taxon>Agaricales</taxon>
        <taxon>Marasmiineae</taxon>
        <taxon>Mycenaceae</taxon>
        <taxon>Favolaschia</taxon>
    </lineage>
</organism>
<name>A0AAW0B5F0_9AGAR</name>
<comment type="caution">
    <text evidence="1">The sequence shown here is derived from an EMBL/GenBank/DDBJ whole genome shotgun (WGS) entry which is preliminary data.</text>
</comment>
<evidence type="ECO:0000313" key="1">
    <source>
        <dbReference type="EMBL" id="KAK7021267.1"/>
    </source>
</evidence>
<keyword evidence="2" id="KW-1185">Reference proteome</keyword>
<proteinExistence type="predicted"/>
<dbReference type="Proteomes" id="UP001362999">
    <property type="component" value="Unassembled WGS sequence"/>
</dbReference>
<dbReference type="AlphaFoldDB" id="A0AAW0B5F0"/>
<evidence type="ECO:0008006" key="3">
    <source>
        <dbReference type="Google" id="ProtNLM"/>
    </source>
</evidence>
<evidence type="ECO:0000313" key="2">
    <source>
        <dbReference type="Proteomes" id="UP001362999"/>
    </source>
</evidence>
<reference evidence="1 2" key="1">
    <citation type="journal article" date="2024" name="J Genomics">
        <title>Draft genome sequencing and assembly of Favolaschia claudopus CIRM-BRFM 2984 isolated from oak limbs.</title>
        <authorList>
            <person name="Navarro D."/>
            <person name="Drula E."/>
            <person name="Chaduli D."/>
            <person name="Cazenave R."/>
            <person name="Ahrendt S."/>
            <person name="Wang J."/>
            <person name="Lipzen A."/>
            <person name="Daum C."/>
            <person name="Barry K."/>
            <person name="Grigoriev I.V."/>
            <person name="Favel A."/>
            <person name="Rosso M.N."/>
            <person name="Martin F."/>
        </authorList>
    </citation>
    <scope>NUCLEOTIDE SEQUENCE [LARGE SCALE GENOMIC DNA]</scope>
    <source>
        <strain evidence="1 2">CIRM-BRFM 2984</strain>
    </source>
</reference>
<gene>
    <name evidence="1" type="ORF">R3P38DRAFT_3543679</name>
</gene>